<evidence type="ECO:0000313" key="2">
    <source>
        <dbReference type="Proteomes" id="UP000054653"/>
    </source>
</evidence>
<protein>
    <submittedName>
        <fullName evidence="1">Uncharacterized protein</fullName>
    </submittedName>
</protein>
<dbReference type="Proteomes" id="UP000054653">
    <property type="component" value="Unassembled WGS sequence"/>
</dbReference>
<dbReference type="AlphaFoldDB" id="A0A0V1DFF2"/>
<dbReference type="OrthoDB" id="5921279at2759"/>
<name>A0A0V1DFF2_TRIBR</name>
<dbReference type="EMBL" id="JYDI01000007">
    <property type="protein sequence ID" value="KRY60165.1"/>
    <property type="molecule type" value="Genomic_DNA"/>
</dbReference>
<organism evidence="1 2">
    <name type="scientific">Trichinella britovi</name>
    <name type="common">Parasitic roundworm</name>
    <dbReference type="NCBI Taxonomy" id="45882"/>
    <lineage>
        <taxon>Eukaryota</taxon>
        <taxon>Metazoa</taxon>
        <taxon>Ecdysozoa</taxon>
        <taxon>Nematoda</taxon>
        <taxon>Enoplea</taxon>
        <taxon>Dorylaimia</taxon>
        <taxon>Trichinellida</taxon>
        <taxon>Trichinellidae</taxon>
        <taxon>Trichinella</taxon>
    </lineage>
</organism>
<accession>A0A0V1DFF2</accession>
<gene>
    <name evidence="1" type="ORF">T03_6706</name>
</gene>
<reference evidence="1 2" key="1">
    <citation type="submission" date="2015-01" db="EMBL/GenBank/DDBJ databases">
        <title>Evolution of Trichinella species and genotypes.</title>
        <authorList>
            <person name="Korhonen P.K."/>
            <person name="Edoardo P."/>
            <person name="Giuseppe L.R."/>
            <person name="Gasser R.B."/>
        </authorList>
    </citation>
    <scope>NUCLEOTIDE SEQUENCE [LARGE SCALE GENOMIC DNA]</scope>
    <source>
        <strain evidence="1">ISS120</strain>
    </source>
</reference>
<sequence>MAAVRVVSSTGRLVSAFLCSYPVQLIVFGSIIASQSGAGWVEACNLIGWPNSVRSASYLIGQLLIGWFVG</sequence>
<keyword evidence="2" id="KW-1185">Reference proteome</keyword>
<proteinExistence type="predicted"/>
<evidence type="ECO:0000313" key="1">
    <source>
        <dbReference type="EMBL" id="KRY60165.1"/>
    </source>
</evidence>
<comment type="caution">
    <text evidence="1">The sequence shown here is derived from an EMBL/GenBank/DDBJ whole genome shotgun (WGS) entry which is preliminary data.</text>
</comment>